<dbReference type="InterPro" id="IPR011335">
    <property type="entry name" value="Restrct_endonuc-II-like"/>
</dbReference>
<organism evidence="1">
    <name type="scientific">Vecturithrix granuli</name>
    <dbReference type="NCBI Taxonomy" id="1499967"/>
    <lineage>
        <taxon>Bacteria</taxon>
        <taxon>Candidatus Moduliflexota</taxon>
        <taxon>Candidatus Vecturitrichia</taxon>
        <taxon>Candidatus Vecturitrichales</taxon>
        <taxon>Candidatus Vecturitrichaceae</taxon>
        <taxon>Candidatus Vecturithrix</taxon>
    </lineage>
</organism>
<dbReference type="Proteomes" id="UP000030661">
    <property type="component" value="Unassembled WGS sequence"/>
</dbReference>
<keyword evidence="2" id="KW-1185">Reference proteome</keyword>
<dbReference type="Gene3D" id="3.40.1350.10">
    <property type="match status" value="1"/>
</dbReference>
<dbReference type="HOGENOM" id="CLU_072507_0_0_0"/>
<protein>
    <submittedName>
        <fullName evidence="1">Uncharacterized protein</fullName>
    </submittedName>
</protein>
<name>A0A081C992_VECG1</name>
<reference evidence="1" key="1">
    <citation type="journal article" date="2015" name="PeerJ">
        <title>First genomic representation of candidate bacterial phylum KSB3 points to enhanced environmental sensing as a trigger of wastewater bulking.</title>
        <authorList>
            <person name="Sekiguchi Y."/>
            <person name="Ohashi A."/>
            <person name="Parks D.H."/>
            <person name="Yamauchi T."/>
            <person name="Tyson G.W."/>
            <person name="Hugenholtz P."/>
        </authorList>
    </citation>
    <scope>NUCLEOTIDE SEQUENCE [LARGE SCALE GENOMIC DNA]</scope>
</reference>
<dbReference type="EMBL" id="DF820477">
    <property type="protein sequence ID" value="GAK61147.1"/>
    <property type="molecule type" value="Genomic_DNA"/>
</dbReference>
<gene>
    <name evidence="1" type="ORF">U27_01045</name>
</gene>
<dbReference type="GO" id="GO:0003676">
    <property type="term" value="F:nucleic acid binding"/>
    <property type="evidence" value="ECO:0007669"/>
    <property type="project" value="InterPro"/>
</dbReference>
<proteinExistence type="predicted"/>
<dbReference type="AlphaFoldDB" id="A0A081C992"/>
<dbReference type="SUPFAM" id="SSF52980">
    <property type="entry name" value="Restriction endonuclease-like"/>
    <property type="match status" value="1"/>
</dbReference>
<sequence length="331" mass="38897">MAIFRCSKCGHLREVSNELIGTTVRCPQCKQPAPIHNTVAFIEKVLERYMSVYKELHQLQQQLSSPLAPSIKPEASTEERDFDIHNTKAMTYAHQYEPIVRWFQQKQIQLEVDQSAVDTTGFFDEVALSLGDQYDLLKEVSDRIARTQRKGYTSVTLNFSNSNQKEIQALTAFCQELYEYSFVAKYFYQNKEKRAHLTLQTAPAIVKFFNGEWLEWFVFMKLLSVFKEKRVRFSCLRSLDIIFPNEDRHELDVFFLINEKIPLCIECKSGEFRSMIEKYVKLRNRLQIERPFFLLLVLGLSDEQSRGLTSMYEMTFVNEKNFLEHVQSLLL</sequence>
<evidence type="ECO:0000313" key="1">
    <source>
        <dbReference type="EMBL" id="GAK61147.1"/>
    </source>
</evidence>
<dbReference type="eggNOG" id="COG1373">
    <property type="taxonomic scope" value="Bacteria"/>
</dbReference>
<dbReference type="InterPro" id="IPR011856">
    <property type="entry name" value="tRNA_endonuc-like_dom_sf"/>
</dbReference>
<accession>A0A081C992</accession>
<dbReference type="STRING" id="1499967.U27_01045"/>
<evidence type="ECO:0000313" key="2">
    <source>
        <dbReference type="Proteomes" id="UP000030661"/>
    </source>
</evidence>